<dbReference type="GO" id="GO:0016491">
    <property type="term" value="F:oxidoreductase activity"/>
    <property type="evidence" value="ECO:0007669"/>
    <property type="project" value="UniProtKB-KW"/>
</dbReference>
<comment type="similarity">
    <text evidence="4">Belongs to the ferredoxin thioredoxin reductase alpha subunit family.</text>
</comment>
<protein>
    <recommendedName>
        <fullName evidence="5">Ferredoxin thioredoxin reductase alpha chain domain-containing protein</fullName>
    </recommendedName>
</protein>
<dbReference type="Proteomes" id="UP001210211">
    <property type="component" value="Unassembled WGS sequence"/>
</dbReference>
<evidence type="ECO:0000256" key="4">
    <source>
        <dbReference type="ARBA" id="ARBA00034490"/>
    </source>
</evidence>
<reference evidence="6 7" key="1">
    <citation type="journal article" date="2022" name="Cell">
        <title>Repeat-based holocentromeres influence genome architecture and karyotype evolution.</title>
        <authorList>
            <person name="Hofstatter P.G."/>
            <person name="Thangavel G."/>
            <person name="Lux T."/>
            <person name="Neumann P."/>
            <person name="Vondrak T."/>
            <person name="Novak P."/>
            <person name="Zhang M."/>
            <person name="Costa L."/>
            <person name="Castellani M."/>
            <person name="Scott A."/>
            <person name="Toegelov H."/>
            <person name="Fuchs J."/>
            <person name="Mata-Sucre Y."/>
            <person name="Dias Y."/>
            <person name="Vanzela A.L.L."/>
            <person name="Huettel B."/>
            <person name="Almeida C.C.S."/>
            <person name="Simkova H."/>
            <person name="Souza G."/>
            <person name="Pedrosa-Harand A."/>
            <person name="Macas J."/>
            <person name="Mayer K.F.X."/>
            <person name="Houben A."/>
            <person name="Marques A."/>
        </authorList>
    </citation>
    <scope>NUCLEOTIDE SEQUENCE [LARGE SCALE GENOMIC DNA]</scope>
    <source>
        <strain evidence="6">RhyTen1mFocal</strain>
    </source>
</reference>
<sequence>MPPAIAAVRFATPTTHLRLQSPSPSHHYHSLRITSPLATQRRLACHVSITNDSSLSSSSEKIGSKVRVKVPLRVFHVAKSPELDLNGMIGVVKQYVGVWKGKRITPNLPFKVEFLIPVEGQGKPVKFFAHLKEGEFEFLTSDQ</sequence>
<dbReference type="InterPro" id="IPR008990">
    <property type="entry name" value="Elect_transpt_acc-like_dom_sf"/>
</dbReference>
<evidence type="ECO:0000313" key="6">
    <source>
        <dbReference type="EMBL" id="KAJ3690208.1"/>
    </source>
</evidence>
<evidence type="ECO:0000256" key="2">
    <source>
        <dbReference type="ARBA" id="ARBA00026011"/>
    </source>
</evidence>
<dbReference type="SUPFAM" id="SSF50090">
    <property type="entry name" value="Electron transport accessory proteins"/>
    <property type="match status" value="1"/>
</dbReference>
<keyword evidence="1" id="KW-0560">Oxidoreductase</keyword>
<dbReference type="GO" id="GO:0015979">
    <property type="term" value="P:photosynthesis"/>
    <property type="evidence" value="ECO:0007669"/>
    <property type="project" value="InterPro"/>
</dbReference>
<comment type="function">
    <text evidence="3">Variable subunit of the ferredoxin-thioredoxin reductase (FTR), which catalyzes the two-electron reduction of thioredoxins by the electrons provided by reduced ferredoxin.</text>
</comment>
<proteinExistence type="inferred from homology"/>
<organism evidence="6 7">
    <name type="scientific">Rhynchospora tenuis</name>
    <dbReference type="NCBI Taxonomy" id="198213"/>
    <lineage>
        <taxon>Eukaryota</taxon>
        <taxon>Viridiplantae</taxon>
        <taxon>Streptophyta</taxon>
        <taxon>Embryophyta</taxon>
        <taxon>Tracheophyta</taxon>
        <taxon>Spermatophyta</taxon>
        <taxon>Magnoliopsida</taxon>
        <taxon>Liliopsida</taxon>
        <taxon>Poales</taxon>
        <taxon>Cyperaceae</taxon>
        <taxon>Cyperoideae</taxon>
        <taxon>Rhynchosporeae</taxon>
        <taxon>Rhynchospora</taxon>
    </lineage>
</organism>
<name>A0AAD5ZB09_9POAL</name>
<comment type="subunit">
    <text evidence="2">Heterodimer of subunit A (variable subunit) and subunit B (catalytic subunit). Heterodimeric FTR forms a complex with ferredoxin and thioredoxin.</text>
</comment>
<dbReference type="AlphaFoldDB" id="A0AAD5ZB09"/>
<evidence type="ECO:0000313" key="7">
    <source>
        <dbReference type="Proteomes" id="UP001210211"/>
    </source>
</evidence>
<comment type="caution">
    <text evidence="6">The sequence shown here is derived from an EMBL/GenBank/DDBJ whole genome shotgun (WGS) entry which is preliminary data.</text>
</comment>
<feature type="domain" description="Ferredoxin thioredoxin reductase alpha chain" evidence="5">
    <location>
        <begin position="62"/>
        <end position="135"/>
    </location>
</feature>
<dbReference type="EMBL" id="JAMRDG010000002">
    <property type="protein sequence ID" value="KAJ3690208.1"/>
    <property type="molecule type" value="Genomic_DNA"/>
</dbReference>
<evidence type="ECO:0000256" key="1">
    <source>
        <dbReference type="ARBA" id="ARBA00023002"/>
    </source>
</evidence>
<keyword evidence="7" id="KW-1185">Reference proteome</keyword>
<dbReference type="Pfam" id="PF02941">
    <property type="entry name" value="FeThRed_A"/>
    <property type="match status" value="1"/>
</dbReference>
<evidence type="ECO:0000256" key="3">
    <source>
        <dbReference type="ARBA" id="ARBA00034474"/>
    </source>
</evidence>
<dbReference type="PANTHER" id="PTHR46937:SF4">
    <property type="entry name" value="FERREDOXIN-THIOREDOXIN REDUCTASE SUBUNIT A1, CHLOROPLASTIC"/>
    <property type="match status" value="1"/>
</dbReference>
<dbReference type="PANTHER" id="PTHR46937">
    <property type="entry name" value="FERREDOXIN-THIOREDOXIN REDUCTASE, VARIABLE CHAIN"/>
    <property type="match status" value="1"/>
</dbReference>
<accession>A0AAD5ZB09</accession>
<evidence type="ECO:0000259" key="5">
    <source>
        <dbReference type="Pfam" id="PF02941"/>
    </source>
</evidence>
<dbReference type="InterPro" id="IPR004207">
    <property type="entry name" value="Fd_thioredoxin_Rdtase_alpha"/>
</dbReference>
<gene>
    <name evidence="6" type="ORF">LUZ61_019372</name>
</gene>
<dbReference type="InterPro" id="IPR044166">
    <property type="entry name" value="FTRV"/>
</dbReference>
<dbReference type="Gene3D" id="2.30.30.50">
    <property type="match status" value="1"/>
</dbReference>